<dbReference type="PANTHER" id="PTHR45982">
    <property type="entry name" value="REGULATOR OF CHROMOSOME CONDENSATION"/>
    <property type="match status" value="1"/>
</dbReference>
<proteinExistence type="predicted"/>
<evidence type="ECO:0000313" key="4">
    <source>
        <dbReference type="Proteomes" id="UP001345827"/>
    </source>
</evidence>
<dbReference type="Gene3D" id="2.130.10.30">
    <property type="entry name" value="Regulator of chromosome condensation 1/beta-lactamase-inhibitor protein II"/>
    <property type="match status" value="1"/>
</dbReference>
<keyword evidence="4" id="KW-1185">Reference proteome</keyword>
<dbReference type="Proteomes" id="UP001345827">
    <property type="component" value="Unassembled WGS sequence"/>
</dbReference>
<dbReference type="GO" id="GO:0005085">
    <property type="term" value="F:guanyl-nucleotide exchange factor activity"/>
    <property type="evidence" value="ECO:0007669"/>
    <property type="project" value="TreeGrafter"/>
</dbReference>
<feature type="domain" description="F-box" evidence="2">
    <location>
        <begin position="9"/>
        <end position="56"/>
    </location>
</feature>
<name>A0AAV9QBE8_9PEZI</name>
<dbReference type="EMBL" id="JAXLQG010000005">
    <property type="protein sequence ID" value="KAK5539944.1"/>
    <property type="molecule type" value="Genomic_DNA"/>
</dbReference>
<dbReference type="CDD" id="cd09917">
    <property type="entry name" value="F-box_SF"/>
    <property type="match status" value="1"/>
</dbReference>
<protein>
    <recommendedName>
        <fullName evidence="2">F-box domain-containing protein</fullName>
    </recommendedName>
</protein>
<comment type="caution">
    <text evidence="3">The sequence shown here is derived from an EMBL/GenBank/DDBJ whole genome shotgun (WGS) entry which is preliminary data.</text>
</comment>
<dbReference type="SUPFAM" id="SSF50985">
    <property type="entry name" value="RCC1/BLIP-II"/>
    <property type="match status" value="1"/>
</dbReference>
<dbReference type="InterPro" id="IPR036047">
    <property type="entry name" value="F-box-like_dom_sf"/>
</dbReference>
<accession>A0AAV9QBE8</accession>
<dbReference type="PANTHER" id="PTHR45982:SF3">
    <property type="entry name" value="F-BOX PROTEIN POF9"/>
    <property type="match status" value="1"/>
</dbReference>
<dbReference type="AlphaFoldDB" id="A0AAV9QBE8"/>
<dbReference type="InterPro" id="IPR051553">
    <property type="entry name" value="Ran_GTPase-activating"/>
</dbReference>
<evidence type="ECO:0000259" key="2">
    <source>
        <dbReference type="PROSITE" id="PS50181"/>
    </source>
</evidence>
<evidence type="ECO:0000313" key="3">
    <source>
        <dbReference type="EMBL" id="KAK5539944.1"/>
    </source>
</evidence>
<gene>
    <name evidence="3" type="ORF">LTR25_003649</name>
</gene>
<dbReference type="SUPFAM" id="SSF81383">
    <property type="entry name" value="F-box domain"/>
    <property type="match status" value="1"/>
</dbReference>
<dbReference type="PROSITE" id="PS50181">
    <property type="entry name" value="FBOX"/>
    <property type="match status" value="1"/>
</dbReference>
<dbReference type="GO" id="GO:0005737">
    <property type="term" value="C:cytoplasm"/>
    <property type="evidence" value="ECO:0007669"/>
    <property type="project" value="TreeGrafter"/>
</dbReference>
<dbReference type="InterPro" id="IPR009091">
    <property type="entry name" value="RCC1/BLIP-II"/>
</dbReference>
<dbReference type="InterPro" id="IPR001810">
    <property type="entry name" value="F-box_dom"/>
</dbReference>
<reference evidence="3 4" key="1">
    <citation type="submission" date="2023-06" db="EMBL/GenBank/DDBJ databases">
        <title>Black Yeasts Isolated from many extreme environments.</title>
        <authorList>
            <person name="Coleine C."/>
            <person name="Stajich J.E."/>
            <person name="Selbmann L."/>
        </authorList>
    </citation>
    <scope>NUCLEOTIDE SEQUENCE [LARGE SCALE GENOMIC DNA]</scope>
    <source>
        <strain evidence="3 4">CCFEE 5887</strain>
    </source>
</reference>
<evidence type="ECO:0000256" key="1">
    <source>
        <dbReference type="SAM" id="MobiDB-lite"/>
    </source>
</evidence>
<sequence>MASNPVTDGTFVTDLPEDVLTIVLSHLQPRDYLAFCQISKTVYPEYRQASFYWRTQTSNTFRLPISPLLAADGPRWYWLYKRLKTQTQLYTWGQGLKGNLGPGRALRAPHRISAPPRLQPRVRPYPVQTFERTSSSWPTSTHVPDEVGVIADLQCGGWSTSILSSHGQLYTVGIIDALNGIPVGQATKEFTRLEYLTQSTSAVRQFSSGRRHVLALTDDGEIISWDRINAKGLKIFPRGGTDFGGYPTRVAAGWEQSSAYVPEAGIIFWEPLRNSQTDEMEDSVHIKEKIVPGTARRATDDGYMVVVKHIVLEDFLVWITSDSKIYACDMHVDNPEQAEPTSSPFEVPGFSTTVRELKDIQGQFQRFGVFTASGEVLAGDVDYLKRCAEAIKAQPDLLESRDWSAMTDLLASRPRDVPALQHTGVIGLAYGDYHYHALHANGKITSYGTESQRCGSLGLGDIQAGGRFRGLYRRNPVSRGDAYMCDIAYRRGRQVWFEPQRKDWLQWLEQRLQQLDVKVDGRTAQEILQGGSNEQAAFSEWIEQEGKHWDKGPAATPDRLVQKNSEAKQSAGDYSHLGAYFSIAIAAAGWHSGALVLVDEEQAHKDGSLWVAMKQHDDDDDDDDDSKSRPMPGAFQNHHSNDEEYVWTRDGFPKVRLPNGVELPGEGEARPWRDGMPTMRDLGLE</sequence>
<dbReference type="Pfam" id="PF00646">
    <property type="entry name" value="F-box"/>
    <property type="match status" value="1"/>
</dbReference>
<organism evidence="3 4">
    <name type="scientific">Vermiconidia calcicola</name>
    <dbReference type="NCBI Taxonomy" id="1690605"/>
    <lineage>
        <taxon>Eukaryota</taxon>
        <taxon>Fungi</taxon>
        <taxon>Dikarya</taxon>
        <taxon>Ascomycota</taxon>
        <taxon>Pezizomycotina</taxon>
        <taxon>Dothideomycetes</taxon>
        <taxon>Dothideomycetidae</taxon>
        <taxon>Mycosphaerellales</taxon>
        <taxon>Extremaceae</taxon>
        <taxon>Vermiconidia</taxon>
    </lineage>
</organism>
<feature type="region of interest" description="Disordered" evidence="1">
    <location>
        <begin position="615"/>
        <end position="685"/>
    </location>
</feature>